<reference evidence="5" key="2">
    <citation type="submission" date="2020-04" db="EMBL/GenBank/DDBJ databases">
        <authorList>
            <person name="Santos R.A.C."/>
            <person name="Steenwyk J.L."/>
            <person name="Rivero-Menendez O."/>
            <person name="Mead M.E."/>
            <person name="Silva L.P."/>
            <person name="Bastos R.W."/>
            <person name="Alastruey-Izquierdo A."/>
            <person name="Goldman G.H."/>
            <person name="Rokas A."/>
        </authorList>
    </citation>
    <scope>NUCLEOTIDE SEQUENCE</scope>
    <source>
        <strain evidence="5">CNM-CM8927</strain>
    </source>
</reference>
<protein>
    <recommendedName>
        <fullName evidence="4">Hyaluronan/mRNA-binding protein domain-containing protein</fullName>
    </recommendedName>
</protein>
<comment type="subcellular location">
    <subcellularLocation>
        <location evidence="1">Cytoplasm</location>
    </subcellularLocation>
</comment>
<feature type="compositionally biased region" description="Basic and acidic residues" evidence="3">
    <location>
        <begin position="71"/>
        <end position="114"/>
    </location>
</feature>
<evidence type="ECO:0000256" key="3">
    <source>
        <dbReference type="SAM" id="MobiDB-lite"/>
    </source>
</evidence>
<dbReference type="GO" id="GO:0005737">
    <property type="term" value="C:cytoplasm"/>
    <property type="evidence" value="ECO:0007669"/>
    <property type="project" value="UniProtKB-SubCell"/>
</dbReference>
<gene>
    <name evidence="5" type="ORF">CNMCM8927_007256</name>
</gene>
<feature type="domain" description="Hyaluronan/mRNA-binding protein" evidence="4">
    <location>
        <begin position="106"/>
        <end position="200"/>
    </location>
</feature>
<proteinExistence type="predicted"/>
<evidence type="ECO:0000256" key="1">
    <source>
        <dbReference type="ARBA" id="ARBA00004496"/>
    </source>
</evidence>
<keyword evidence="2" id="KW-0963">Cytoplasm</keyword>
<feature type="compositionally biased region" description="Basic and acidic residues" evidence="3">
    <location>
        <begin position="20"/>
        <end position="46"/>
    </location>
</feature>
<organism evidence="5 6">
    <name type="scientific">Aspergillus lentulus</name>
    <dbReference type="NCBI Taxonomy" id="293939"/>
    <lineage>
        <taxon>Eukaryota</taxon>
        <taxon>Fungi</taxon>
        <taxon>Dikarya</taxon>
        <taxon>Ascomycota</taxon>
        <taxon>Pezizomycotina</taxon>
        <taxon>Eurotiomycetes</taxon>
        <taxon>Eurotiomycetidae</taxon>
        <taxon>Eurotiales</taxon>
        <taxon>Aspergillaceae</taxon>
        <taxon>Aspergillus</taxon>
        <taxon>Aspergillus subgen. Fumigati</taxon>
    </lineage>
</organism>
<dbReference type="PANTHER" id="PTHR12299">
    <property type="entry name" value="HYALURONIC ACID-BINDING PROTEIN 4"/>
    <property type="match status" value="1"/>
</dbReference>
<comment type="caution">
    <text evidence="5">The sequence shown here is derived from an EMBL/GenBank/DDBJ whole genome shotgun (WGS) entry which is preliminary data.</text>
</comment>
<dbReference type="Gene3D" id="6.10.140.1040">
    <property type="match status" value="1"/>
</dbReference>
<name>A0AAN5YNZ2_ASPLE</name>
<reference evidence="5" key="1">
    <citation type="journal article" date="2020" name="bioRxiv">
        <title>Genomic and phenotypic heterogeneity of clinical isolates of the human pathogens Aspergillus fumigatus, Aspergillus lentulus and Aspergillus fumigatiaffinis.</title>
        <authorList>
            <person name="dos Santos R.A.C."/>
            <person name="Steenwyk J.L."/>
            <person name="Rivero-Menendez O."/>
            <person name="Mead M.E."/>
            <person name="Silva L.P."/>
            <person name="Bastos R.W."/>
            <person name="Alastruey-Izquierdo A."/>
            <person name="Goldman G.H."/>
            <person name="Rokas A."/>
        </authorList>
    </citation>
    <scope>NUCLEOTIDE SEQUENCE</scope>
    <source>
        <strain evidence="5">CNM-CM8927</strain>
    </source>
</reference>
<accession>A0AAN5YNZ2</accession>
<dbReference type="PANTHER" id="PTHR12299:SF17">
    <property type="entry name" value="AT19571P-RELATED"/>
    <property type="match status" value="1"/>
</dbReference>
<dbReference type="EMBL" id="JAAAPU010000056">
    <property type="protein sequence ID" value="KAF4204628.1"/>
    <property type="molecule type" value="Genomic_DNA"/>
</dbReference>
<dbReference type="AlphaFoldDB" id="A0AAN5YNZ2"/>
<feature type="compositionally biased region" description="Polar residues" evidence="3">
    <location>
        <begin position="115"/>
        <end position="130"/>
    </location>
</feature>
<evidence type="ECO:0000259" key="4">
    <source>
        <dbReference type="SMART" id="SM01233"/>
    </source>
</evidence>
<evidence type="ECO:0000313" key="5">
    <source>
        <dbReference type="EMBL" id="KAF4204628.1"/>
    </source>
</evidence>
<feature type="region of interest" description="Disordered" evidence="3">
    <location>
        <begin position="1"/>
        <end position="306"/>
    </location>
</feature>
<evidence type="ECO:0000256" key="2">
    <source>
        <dbReference type="ARBA" id="ARBA00022490"/>
    </source>
</evidence>
<dbReference type="InterPro" id="IPR006861">
    <property type="entry name" value="HABP4_PAIRBP1-bd"/>
</dbReference>
<dbReference type="GO" id="GO:0005634">
    <property type="term" value="C:nucleus"/>
    <property type="evidence" value="ECO:0007669"/>
    <property type="project" value="TreeGrafter"/>
</dbReference>
<feature type="compositionally biased region" description="Basic and acidic residues" evidence="3">
    <location>
        <begin position="202"/>
        <end position="251"/>
    </location>
</feature>
<sequence>MADVRSKNLYELLGNDPELDPNREPEPPTRAVDRPVPRHGKRDAPKEPATQPNLHENNARRGGRFTGNEAAFRDRQAGSRSNREKPLDEGKEPQRRAFHARGDRGERYRNDRQSRTGQVDTRKQVNQGWGAQTGEKAGDKAWDDERAAENLAQNESEPQTPANEEPAEPAEKTKTYAEYLAEKAAQGDLSAKPVRAPNEGSNVDKKWANAKELKRTPEEEEAYIKGKEEKAKREKQRKEKNVLEVDMRFVESPRGGSAGRGRGGRGGRGGRSGRGNGAPRGGEQQQQRGAAPVTVDEKNFPTLGAK</sequence>
<dbReference type="InterPro" id="IPR039764">
    <property type="entry name" value="HABP4/SERBP1-like"/>
</dbReference>
<dbReference type="InterPro" id="IPR019084">
    <property type="entry name" value="STM1-like_N"/>
</dbReference>
<feature type="compositionally biased region" description="Basic and acidic residues" evidence="3">
    <location>
        <begin position="136"/>
        <end position="148"/>
    </location>
</feature>
<dbReference type="Pfam" id="PF09598">
    <property type="entry name" value="Stm1_N"/>
    <property type="match status" value="1"/>
</dbReference>
<dbReference type="SMART" id="SM01233">
    <property type="entry name" value="HABP4_PAI-RBP1"/>
    <property type="match status" value="1"/>
</dbReference>
<dbReference type="GO" id="GO:0003723">
    <property type="term" value="F:RNA binding"/>
    <property type="evidence" value="ECO:0007669"/>
    <property type="project" value="InterPro"/>
</dbReference>
<feature type="compositionally biased region" description="Gly residues" evidence="3">
    <location>
        <begin position="256"/>
        <end position="280"/>
    </location>
</feature>
<evidence type="ECO:0000313" key="6">
    <source>
        <dbReference type="Proteomes" id="UP000649114"/>
    </source>
</evidence>
<feature type="compositionally biased region" description="Low complexity" evidence="3">
    <location>
        <begin position="281"/>
        <end position="292"/>
    </location>
</feature>
<dbReference type="Proteomes" id="UP000649114">
    <property type="component" value="Unassembled WGS sequence"/>
</dbReference>